<keyword evidence="4" id="KW-0378">Hydrolase</keyword>
<keyword evidence="7" id="KW-0472">Membrane</keyword>
<dbReference type="PANTHER" id="PTHR13683">
    <property type="entry name" value="ASPARTYL PROTEASES"/>
    <property type="match status" value="1"/>
</dbReference>
<dbReference type="PANTHER" id="PTHR13683:SF768">
    <property type="entry name" value="EUKARYOTIC ASPARTYL PROTEASE FAMILY PROTEIN"/>
    <property type="match status" value="1"/>
</dbReference>
<comment type="caution">
    <text evidence="9">The sequence shown here is derived from an EMBL/GenBank/DDBJ whole genome shotgun (WGS) entry which is preliminary data.</text>
</comment>
<dbReference type="InterPro" id="IPR034161">
    <property type="entry name" value="Pepsin-like_plant"/>
</dbReference>
<dbReference type="InterPro" id="IPR032861">
    <property type="entry name" value="TAXi_N"/>
</dbReference>
<dbReference type="PROSITE" id="PS51767">
    <property type="entry name" value="PEPTIDASE_A1"/>
    <property type="match status" value="1"/>
</dbReference>
<evidence type="ECO:0000256" key="5">
    <source>
        <dbReference type="ARBA" id="ARBA00023180"/>
    </source>
</evidence>
<evidence type="ECO:0000256" key="1">
    <source>
        <dbReference type="ARBA" id="ARBA00007447"/>
    </source>
</evidence>
<dbReference type="CDD" id="cd05476">
    <property type="entry name" value="pepsin_A_like_plant"/>
    <property type="match status" value="1"/>
</dbReference>
<feature type="active site" evidence="6">
    <location>
        <position position="139"/>
    </location>
</feature>
<dbReference type="InterPro" id="IPR032799">
    <property type="entry name" value="TAXi_C"/>
</dbReference>
<dbReference type="InterPro" id="IPR001461">
    <property type="entry name" value="Aspartic_peptidase_A1"/>
</dbReference>
<keyword evidence="3" id="KW-0064">Aspartyl protease</keyword>
<feature type="active site" evidence="6">
    <location>
        <position position="357"/>
    </location>
</feature>
<dbReference type="EMBL" id="RDQH01000338">
    <property type="protein sequence ID" value="RXH82585.1"/>
    <property type="molecule type" value="Genomic_DNA"/>
</dbReference>
<dbReference type="Pfam" id="PF14543">
    <property type="entry name" value="TAXi_N"/>
    <property type="match status" value="1"/>
</dbReference>
<dbReference type="InterPro" id="IPR021109">
    <property type="entry name" value="Peptidase_aspartic_dom_sf"/>
</dbReference>
<evidence type="ECO:0000256" key="6">
    <source>
        <dbReference type="PIRSR" id="PIRSR601461-1"/>
    </source>
</evidence>
<dbReference type="SUPFAM" id="SSF50630">
    <property type="entry name" value="Acid proteases"/>
    <property type="match status" value="2"/>
</dbReference>
<proteinExistence type="inferred from homology"/>
<keyword evidence="7" id="KW-1133">Transmembrane helix</keyword>
<dbReference type="PRINTS" id="PR00792">
    <property type="entry name" value="PEPSIN"/>
</dbReference>
<evidence type="ECO:0000256" key="3">
    <source>
        <dbReference type="ARBA" id="ARBA00022750"/>
    </source>
</evidence>
<keyword evidence="2" id="KW-0645">Protease</keyword>
<dbReference type="GO" id="GO:0004190">
    <property type="term" value="F:aspartic-type endopeptidase activity"/>
    <property type="evidence" value="ECO:0007669"/>
    <property type="project" value="UniProtKB-KW"/>
</dbReference>
<dbReference type="FunFam" id="2.40.70.10:FF:000028">
    <property type="entry name" value="Eukaryotic aspartyl protease family protein"/>
    <property type="match status" value="1"/>
</dbReference>
<feature type="domain" description="Peptidase A1" evidence="8">
    <location>
        <begin position="121"/>
        <end position="486"/>
    </location>
</feature>
<evidence type="ECO:0000259" key="8">
    <source>
        <dbReference type="PROSITE" id="PS51767"/>
    </source>
</evidence>
<keyword evidence="10" id="KW-1185">Reference proteome</keyword>
<gene>
    <name evidence="9" type="ORF">DVH24_036926</name>
</gene>
<keyword evidence="5" id="KW-0325">Glycoprotein</keyword>
<sequence length="668" mass="73599">MTTKKVRQLQRSTLFTIWERRVLRRWKPPTISDKIFEMAATARTRVAVLVGFVVLFALALNVSGNMVFPVSHKFKGAGKQVSLSAWKEHDARRHQRLLAGSDSAIDLQLGGNGHPSEAGLYIAKIGLGSPSKDFHVQVDTGSDVLWVNCAECSNCPTKSNLGFKLTMYDPKSSSTSSKVTCDQEFCTSSFKGKLPDCKADMLCNYSISYGDGSTTAGYYVKDNIQLDKVTGNHQTTSTNGTIVFGCGAKQSGNLGKSPGAVDGILGFGQANASVISQLSSSGKVKKEFAHCLDNVKGGGIWAIGEVVEPKVKNTTPLIPNLPHYTVTVKSIEVGGDVVDLPTDLFGLFEDRNGAVIDSGTTLAYLAPEVYEPFMKKIYARQSGLKKHIIDKQFTCFEYSGNVDDGFPAVKFNFKNSVVLTAYPHEYLFRLKASVLDSRTKDDVWCSGWQPNSMKSKGGKSMTILGDLVLSNKLVLYDIENQAIGWTDYNCTSSIKLKDEKSAQAFSVGAHNFSSASGPIIGRLLAFFLLATLHCYMKSIEVGGDVLNLPTDLFGLFEDWNRGVIDSGTTWAYLAAEVYEPFMKKVVTEIYARQCGWKKHTVDEQFTCFEYSGNVDGGILVLKFNFKNSAVLTAYPHECLFRKKGKCFRFSNKRWVCLVFWLATQVHEI</sequence>
<name>A0A498IKB1_MALDO</name>
<evidence type="ECO:0000256" key="2">
    <source>
        <dbReference type="ARBA" id="ARBA00022670"/>
    </source>
</evidence>
<feature type="transmembrane region" description="Helical" evidence="7">
    <location>
        <begin position="46"/>
        <end position="68"/>
    </location>
</feature>
<organism evidence="9 10">
    <name type="scientific">Malus domestica</name>
    <name type="common">Apple</name>
    <name type="synonym">Pyrus malus</name>
    <dbReference type="NCBI Taxonomy" id="3750"/>
    <lineage>
        <taxon>Eukaryota</taxon>
        <taxon>Viridiplantae</taxon>
        <taxon>Streptophyta</taxon>
        <taxon>Embryophyta</taxon>
        <taxon>Tracheophyta</taxon>
        <taxon>Spermatophyta</taxon>
        <taxon>Magnoliopsida</taxon>
        <taxon>eudicotyledons</taxon>
        <taxon>Gunneridae</taxon>
        <taxon>Pentapetalae</taxon>
        <taxon>rosids</taxon>
        <taxon>fabids</taxon>
        <taxon>Rosales</taxon>
        <taxon>Rosaceae</taxon>
        <taxon>Amygdaloideae</taxon>
        <taxon>Maleae</taxon>
        <taxon>Malus</taxon>
    </lineage>
</organism>
<evidence type="ECO:0000256" key="4">
    <source>
        <dbReference type="ARBA" id="ARBA00022801"/>
    </source>
</evidence>
<reference evidence="9 10" key="1">
    <citation type="submission" date="2018-10" db="EMBL/GenBank/DDBJ databases">
        <title>A high-quality apple genome assembly.</title>
        <authorList>
            <person name="Hu J."/>
        </authorList>
    </citation>
    <scope>NUCLEOTIDE SEQUENCE [LARGE SCALE GENOMIC DNA]</scope>
    <source>
        <strain evidence="10">cv. HFTH1</strain>
        <tissue evidence="9">Young leaf</tissue>
    </source>
</reference>
<keyword evidence="7" id="KW-0812">Transmembrane</keyword>
<dbReference type="AlphaFoldDB" id="A0A498IKB1"/>
<accession>A0A498IKB1</accession>
<dbReference type="Pfam" id="PF14541">
    <property type="entry name" value="TAXi_C"/>
    <property type="match status" value="2"/>
</dbReference>
<dbReference type="Gene3D" id="2.40.70.10">
    <property type="entry name" value="Acid Proteases"/>
    <property type="match status" value="3"/>
</dbReference>
<comment type="similarity">
    <text evidence="1">Belongs to the peptidase A1 family.</text>
</comment>
<dbReference type="InterPro" id="IPR033121">
    <property type="entry name" value="PEPTIDASE_A1"/>
</dbReference>
<dbReference type="Proteomes" id="UP000290289">
    <property type="component" value="Chromosome 12"/>
</dbReference>
<protein>
    <recommendedName>
        <fullName evidence="8">Peptidase A1 domain-containing protein</fullName>
    </recommendedName>
</protein>
<evidence type="ECO:0000313" key="10">
    <source>
        <dbReference type="Proteomes" id="UP000290289"/>
    </source>
</evidence>
<evidence type="ECO:0000313" key="9">
    <source>
        <dbReference type="EMBL" id="RXH82585.1"/>
    </source>
</evidence>
<dbReference type="GO" id="GO:0006508">
    <property type="term" value="P:proteolysis"/>
    <property type="evidence" value="ECO:0007669"/>
    <property type="project" value="UniProtKB-KW"/>
</dbReference>
<evidence type="ECO:0000256" key="7">
    <source>
        <dbReference type="SAM" id="Phobius"/>
    </source>
</evidence>